<protein>
    <submittedName>
        <fullName evidence="1">Uncharacterized protein</fullName>
    </submittedName>
</protein>
<dbReference type="EMBL" id="JBBNAF010000003">
    <property type="protein sequence ID" value="KAK9159372.1"/>
    <property type="molecule type" value="Genomic_DNA"/>
</dbReference>
<organism evidence="1 2">
    <name type="scientific">Stephania yunnanensis</name>
    <dbReference type="NCBI Taxonomy" id="152371"/>
    <lineage>
        <taxon>Eukaryota</taxon>
        <taxon>Viridiplantae</taxon>
        <taxon>Streptophyta</taxon>
        <taxon>Embryophyta</taxon>
        <taxon>Tracheophyta</taxon>
        <taxon>Spermatophyta</taxon>
        <taxon>Magnoliopsida</taxon>
        <taxon>Ranunculales</taxon>
        <taxon>Menispermaceae</taxon>
        <taxon>Menispermoideae</taxon>
        <taxon>Cissampelideae</taxon>
        <taxon>Stephania</taxon>
    </lineage>
</organism>
<keyword evidence="2" id="KW-1185">Reference proteome</keyword>
<reference evidence="1 2" key="1">
    <citation type="submission" date="2024-01" db="EMBL/GenBank/DDBJ databases">
        <title>Genome assemblies of Stephania.</title>
        <authorList>
            <person name="Yang L."/>
        </authorList>
    </citation>
    <scope>NUCLEOTIDE SEQUENCE [LARGE SCALE GENOMIC DNA]</scope>
    <source>
        <strain evidence="1">YNDBR</strain>
        <tissue evidence="1">Leaf</tissue>
    </source>
</reference>
<dbReference type="Proteomes" id="UP001420932">
    <property type="component" value="Unassembled WGS sequence"/>
</dbReference>
<name>A0AAP0KVB8_9MAGN</name>
<evidence type="ECO:0000313" key="2">
    <source>
        <dbReference type="Proteomes" id="UP001420932"/>
    </source>
</evidence>
<accession>A0AAP0KVB8</accession>
<dbReference type="AlphaFoldDB" id="A0AAP0KVB8"/>
<gene>
    <name evidence="1" type="ORF">Syun_005713</name>
</gene>
<evidence type="ECO:0000313" key="1">
    <source>
        <dbReference type="EMBL" id="KAK9159372.1"/>
    </source>
</evidence>
<comment type="caution">
    <text evidence="1">The sequence shown here is derived from an EMBL/GenBank/DDBJ whole genome shotgun (WGS) entry which is preliminary data.</text>
</comment>
<sequence length="183" mass="21138">MQSTRRVTASRFKERGFILEKSVLFGSESRFQKLKRLDAAEAKLSCESGSISRALEENKALFVSLYKCFSVVLTERLPSGSAKATLRDLRCQTDNMAVDIEESLEMEDDKDNDEPKKCEWRKIEQNLQHWRKRAMVSNNNLSNLWLCASQQSDLTYVVDYVDHAICYRLCRLRCLPVVDSVDE</sequence>
<proteinExistence type="predicted"/>